<sequence>MYNIRKETKKGNEMSFDKYYDKDRINNATMNLDSFIDKLKDENGSFISELHSKFLYRTQEEVLRPYQVELIKLQNHLEKKNEKMIILMEGRDASGKGGAIRRITRYMNEKHYRVVALGKPSDVQKTQWYYQRYVEQFPKGGEIVIFDRSWYNRAMVEPVFGFCTQKEYEVFMKSVPGFEEDLIDHGIHFLKIYLSVTKDEQAKRFAEREENPLKQWKLSEIDLQMQSRWDEFTQKKYDMLKYTNTEKSPWIIIRSDSKFLARLNSIKVILNSVDYEGKDERLDFSVDKDIVTTAEKELEIMDMKRKESES</sequence>
<comment type="similarity">
    <text evidence="1">Belongs to the polyphosphate kinase 2 (PPK2) family. Class I subfamily.</text>
</comment>
<evidence type="ECO:0000256" key="2">
    <source>
        <dbReference type="ARBA" id="ARBA00022679"/>
    </source>
</evidence>
<feature type="domain" description="Polyphosphate kinase-2-related" evidence="4">
    <location>
        <begin position="59"/>
        <end position="279"/>
    </location>
</feature>
<keyword evidence="2" id="KW-0808">Transferase</keyword>
<comment type="caution">
    <text evidence="5">The sequence shown here is derived from an EMBL/GenBank/DDBJ whole genome shotgun (WGS) entry which is preliminary data.</text>
</comment>
<dbReference type="Gene3D" id="3.40.50.300">
    <property type="entry name" value="P-loop containing nucleotide triphosphate hydrolases"/>
    <property type="match status" value="1"/>
</dbReference>
<evidence type="ECO:0000313" key="5">
    <source>
        <dbReference type="EMBL" id="MPL73629.1"/>
    </source>
</evidence>
<gene>
    <name evidence="5" type="ORF">SDC9_19434</name>
</gene>
<evidence type="ECO:0000259" key="4">
    <source>
        <dbReference type="Pfam" id="PF03976"/>
    </source>
</evidence>
<dbReference type="GO" id="GO:0006793">
    <property type="term" value="P:phosphorus metabolic process"/>
    <property type="evidence" value="ECO:0007669"/>
    <property type="project" value="InterPro"/>
</dbReference>
<dbReference type="InterPro" id="IPR022486">
    <property type="entry name" value="PPK2_PA0141"/>
</dbReference>
<proteinExistence type="inferred from homology"/>
<keyword evidence="3" id="KW-0418">Kinase</keyword>
<dbReference type="InterPro" id="IPR022488">
    <property type="entry name" value="PPK2-related"/>
</dbReference>
<dbReference type="EMBL" id="VSSQ01000074">
    <property type="protein sequence ID" value="MPL73629.1"/>
    <property type="molecule type" value="Genomic_DNA"/>
</dbReference>
<dbReference type="SUPFAM" id="SSF52540">
    <property type="entry name" value="P-loop containing nucleoside triphosphate hydrolases"/>
    <property type="match status" value="1"/>
</dbReference>
<dbReference type="Pfam" id="PF03976">
    <property type="entry name" value="PPK2"/>
    <property type="match status" value="1"/>
</dbReference>
<dbReference type="PANTHER" id="PTHR34383:SF1">
    <property type="entry name" value="ADP-POLYPHOSPHATE PHOSPHOTRANSFERASE"/>
    <property type="match status" value="1"/>
</dbReference>
<accession>A0A644U3I0</accession>
<dbReference type="GO" id="GO:0008976">
    <property type="term" value="F:polyphosphate kinase activity"/>
    <property type="evidence" value="ECO:0007669"/>
    <property type="project" value="InterPro"/>
</dbReference>
<dbReference type="InterPro" id="IPR027417">
    <property type="entry name" value="P-loop_NTPase"/>
</dbReference>
<protein>
    <recommendedName>
        <fullName evidence="4">Polyphosphate kinase-2-related domain-containing protein</fullName>
    </recommendedName>
</protein>
<reference evidence="5" key="1">
    <citation type="submission" date="2019-08" db="EMBL/GenBank/DDBJ databases">
        <authorList>
            <person name="Kucharzyk K."/>
            <person name="Murdoch R.W."/>
            <person name="Higgins S."/>
            <person name="Loffler F."/>
        </authorList>
    </citation>
    <scope>NUCLEOTIDE SEQUENCE</scope>
</reference>
<dbReference type="AlphaFoldDB" id="A0A644U3I0"/>
<dbReference type="PANTHER" id="PTHR34383">
    <property type="entry name" value="POLYPHOSPHATE:AMP PHOSPHOTRANSFERASE-RELATED"/>
    <property type="match status" value="1"/>
</dbReference>
<evidence type="ECO:0000256" key="3">
    <source>
        <dbReference type="ARBA" id="ARBA00022777"/>
    </source>
</evidence>
<name>A0A644U3I0_9ZZZZ</name>
<dbReference type="NCBIfam" id="TIGR03707">
    <property type="entry name" value="PPK2_P_aer"/>
    <property type="match status" value="1"/>
</dbReference>
<evidence type="ECO:0000256" key="1">
    <source>
        <dbReference type="ARBA" id="ARBA00009924"/>
    </source>
</evidence>
<organism evidence="5">
    <name type="scientific">bioreactor metagenome</name>
    <dbReference type="NCBI Taxonomy" id="1076179"/>
    <lineage>
        <taxon>unclassified sequences</taxon>
        <taxon>metagenomes</taxon>
        <taxon>ecological metagenomes</taxon>
    </lineage>
</organism>